<evidence type="ECO:0000256" key="1">
    <source>
        <dbReference type="ARBA" id="ARBA00001962"/>
    </source>
</evidence>
<evidence type="ECO:0000256" key="2">
    <source>
        <dbReference type="ARBA" id="ARBA00022723"/>
    </source>
</evidence>
<reference evidence="4" key="2">
    <citation type="submission" date="2015-08" db="EMBL/GenBank/DDBJ databases">
        <authorList>
            <person name="Babu N.S."/>
            <person name="Beckwith C.J."/>
            <person name="Beseler K.G."/>
            <person name="Brison A."/>
            <person name="Carone J.V."/>
            <person name="Caskin T.P."/>
            <person name="Diamond M."/>
            <person name="Durham M.E."/>
            <person name="Foxe J.M."/>
            <person name="Go M."/>
            <person name="Henderson B.A."/>
            <person name="Jones I.B."/>
            <person name="McGettigan J.A."/>
            <person name="Micheletti S.J."/>
            <person name="Nasrallah M.E."/>
            <person name="Ortiz D."/>
            <person name="Piller C.R."/>
            <person name="Privatt S.R."/>
            <person name="Schneider S.L."/>
            <person name="Sharp S."/>
            <person name="Smith T.C."/>
            <person name="Stanton J.D."/>
            <person name="Ullery H.E."/>
            <person name="Wilson R.J."/>
            <person name="Serrano M.G."/>
            <person name="Buck G."/>
            <person name="Lee V."/>
            <person name="Wang Y."/>
            <person name="Carvalho R."/>
            <person name="Voegtly L."/>
            <person name="Shi R."/>
            <person name="Duckworth R."/>
            <person name="Johnson A."/>
            <person name="Loviza R."/>
            <person name="Walstead R."/>
            <person name="Shah Z."/>
            <person name="Kiflezghi M."/>
            <person name="Wade K."/>
            <person name="Ball S.L."/>
            <person name="Bradley K.W."/>
            <person name="Asai D.J."/>
            <person name="Bowman C.A."/>
            <person name="Russell D.A."/>
            <person name="Pope W.H."/>
            <person name="Jacobs-Sera D."/>
            <person name="Hendrix R.W."/>
            <person name="Hatfull G.F."/>
        </authorList>
    </citation>
    <scope>NUCLEOTIDE SEQUENCE</scope>
</reference>
<dbReference type="GeneID" id="23611497"/>
<keyword evidence="3" id="KW-0408">Iron</keyword>
<dbReference type="STRING" id="3075.A0A087S9R5"/>
<evidence type="ECO:0000313" key="8">
    <source>
        <dbReference type="Proteomes" id="UP000279271"/>
    </source>
</evidence>
<organism evidence="5 7">
    <name type="scientific">Auxenochlorella protothecoides</name>
    <name type="common">Green microalga</name>
    <name type="synonym">Chlorella protothecoides</name>
    <dbReference type="NCBI Taxonomy" id="3075"/>
    <lineage>
        <taxon>Eukaryota</taxon>
        <taxon>Viridiplantae</taxon>
        <taxon>Chlorophyta</taxon>
        <taxon>core chlorophytes</taxon>
        <taxon>Trebouxiophyceae</taxon>
        <taxon>Chlorellales</taxon>
        <taxon>Chlorellaceae</taxon>
        <taxon>Auxenochlorella</taxon>
    </lineage>
</organism>
<dbReference type="RefSeq" id="XP_011400434.1">
    <property type="nucleotide sequence ID" value="XM_011402132.1"/>
</dbReference>
<dbReference type="PANTHER" id="PTHR20883">
    <property type="entry name" value="PHYTANOYL-COA DIOXYGENASE DOMAIN CONTAINING 1"/>
    <property type="match status" value="1"/>
</dbReference>
<comment type="cofactor">
    <cofactor evidence="1">
        <name>Fe cation</name>
        <dbReference type="ChEBI" id="CHEBI:24875"/>
    </cofactor>
</comment>
<dbReference type="AlphaFoldDB" id="A0A087S9R5"/>
<dbReference type="PANTHER" id="PTHR20883:SF15">
    <property type="entry name" value="PHYTANOYL-COA DIOXYGENASE DOMAIN-CONTAINING PROTEIN 1"/>
    <property type="match status" value="1"/>
</dbReference>
<evidence type="ECO:0000313" key="6">
    <source>
        <dbReference type="EMBL" id="RMZ56062.1"/>
    </source>
</evidence>
<evidence type="ECO:0000313" key="4">
    <source>
        <dbReference type="EMBL" id="JAT71675.1"/>
    </source>
</evidence>
<gene>
    <name evidence="6" type="ORF">APUTEX25_004486</name>
    <name evidence="5" type="ORF">F751_0106</name>
    <name evidence="4" type="ORF">g.3509</name>
</gene>
<dbReference type="GO" id="GO:0046872">
    <property type="term" value="F:metal ion binding"/>
    <property type="evidence" value="ECO:0007669"/>
    <property type="project" value="UniProtKB-KW"/>
</dbReference>
<dbReference type="EMBL" id="APJO01000921">
    <property type="protein sequence ID" value="KFM22469.1"/>
    <property type="molecule type" value="Genomic_DNA"/>
</dbReference>
<dbReference type="OrthoDB" id="445007at2759"/>
<evidence type="ECO:0000313" key="5">
    <source>
        <dbReference type="EMBL" id="KFM22469.1"/>
    </source>
</evidence>
<dbReference type="Gene3D" id="2.60.120.620">
    <property type="entry name" value="q2cbj1_9rhob like domain"/>
    <property type="match status" value="1"/>
</dbReference>
<dbReference type="InterPro" id="IPR008775">
    <property type="entry name" value="Phytyl_CoA_dOase-like"/>
</dbReference>
<keyword evidence="5" id="KW-0223">Dioxygenase</keyword>
<protein>
    <submittedName>
        <fullName evidence="5">Phytanoyl-CoA dioxygenase domain-containing protein 1</fullName>
    </submittedName>
</protein>
<name>A0A087S9R5_AUXPR</name>
<accession>A0A087S9R5</accession>
<reference evidence="6" key="5">
    <citation type="submission" date="2018-11" db="EMBL/GenBank/DDBJ databases">
        <title>Characterization of plant carbon substrate utilization by Auxenochlorella protothecoides.</title>
        <authorList>
            <person name="Vogler B.W."/>
            <person name="Starkenburg S.R."/>
            <person name="Sudasinghe N."/>
            <person name="Schambach J.Y."/>
            <person name="Rollin J.A."/>
            <person name="Pattathil S."/>
            <person name="Barry A.N."/>
        </authorList>
    </citation>
    <scope>NUCLEOTIDE SEQUENCE [LARGE SCALE GENOMIC DNA]</scope>
    <source>
        <strain evidence="6">UTEX 25</strain>
    </source>
</reference>
<reference evidence="5 7" key="1">
    <citation type="journal article" date="2014" name="BMC Genomics">
        <title>Oil accumulation mechanisms of the oleaginous microalga Chlorella protothecoides revealed through its genome, transcriptomes, and proteomes.</title>
        <authorList>
            <person name="Gao C."/>
            <person name="Wang Y."/>
            <person name="Shen Y."/>
            <person name="Yan D."/>
            <person name="He X."/>
            <person name="Dai J."/>
            <person name="Wu Q."/>
        </authorList>
    </citation>
    <scope>NUCLEOTIDE SEQUENCE [LARGE SCALE GENOMIC DNA]</scope>
    <source>
        <strain evidence="5 7">0710</strain>
    </source>
</reference>
<dbReference type="EMBL" id="GDKF01006947">
    <property type="protein sequence ID" value="JAT71675.1"/>
    <property type="molecule type" value="Transcribed_RNA"/>
</dbReference>
<keyword evidence="5" id="KW-0560">Oxidoreductase</keyword>
<proteinExistence type="predicted"/>
<dbReference type="GO" id="GO:0051213">
    <property type="term" value="F:dioxygenase activity"/>
    <property type="evidence" value="ECO:0007669"/>
    <property type="project" value="UniProtKB-KW"/>
</dbReference>
<dbReference type="EMBL" id="QOKY01000154">
    <property type="protein sequence ID" value="RMZ56062.1"/>
    <property type="molecule type" value="Genomic_DNA"/>
</dbReference>
<dbReference type="SUPFAM" id="SSF51197">
    <property type="entry name" value="Clavaminate synthase-like"/>
    <property type="match status" value="1"/>
</dbReference>
<dbReference type="eggNOG" id="KOG3290">
    <property type="taxonomic scope" value="Eukaryota"/>
</dbReference>
<dbReference type="Proteomes" id="UP000279271">
    <property type="component" value="Unassembled WGS sequence"/>
</dbReference>
<dbReference type="Pfam" id="PF05721">
    <property type="entry name" value="PhyH"/>
    <property type="match status" value="1"/>
</dbReference>
<evidence type="ECO:0000256" key="3">
    <source>
        <dbReference type="ARBA" id="ARBA00023004"/>
    </source>
</evidence>
<dbReference type="KEGG" id="apro:F751_0106"/>
<sequence length="289" mass="31273">MSLSNEQLEAFERDGYLVIPDFTSREEVAAMRSRALELVAGFQPPKAVSVFDSKDQTSKVDQYFLDSAGAISFFFEAGAFDSQGAQVKPKELAINKIGHALHDLDPIFQAWSYSPRVCALAQSLGLRRPLPMQSMYIFKQPGIGGEVVPHQDSTFLFTDPPSVVGLWLALEDATLQNGCLWAIPGSHKAGVARRFLRAPDGRLAFDAPPAVHAEADFVALPMPAGALVLLHGALVHRSDENRSPASRHAFSVHVLEGAAGTRYPATNWLQRPAGMPVAPLYEPAAVEAA</sequence>
<keyword evidence="7" id="KW-1185">Reference proteome</keyword>
<reference evidence="8" key="3">
    <citation type="journal article" date="2018" name="Algal Res.">
        <title>Characterization of plant carbon substrate utilization by Auxenochlorella protothecoides.</title>
        <authorList>
            <person name="Vogler B.W."/>
            <person name="Starkenburg S.R."/>
            <person name="Sudasinghe N."/>
            <person name="Schambach J.Y."/>
            <person name="Rollin J.A."/>
            <person name="Pattathil S."/>
            <person name="Barry A.N."/>
        </authorList>
    </citation>
    <scope>NUCLEOTIDE SEQUENCE [LARGE SCALE GENOMIC DNA]</scope>
    <source>
        <strain evidence="8">UTEX 25</strain>
    </source>
</reference>
<reference evidence="6" key="4">
    <citation type="submission" date="2018-10" db="EMBL/GenBank/DDBJ databases">
        <authorList>
            <person name="Hovde B."/>
            <person name="Zhang X."/>
        </authorList>
    </citation>
    <scope>NUCLEOTIDE SEQUENCE [LARGE SCALE GENOMIC DNA]</scope>
    <source>
        <strain evidence="6">UTEX 25</strain>
    </source>
</reference>
<dbReference type="Proteomes" id="UP000028924">
    <property type="component" value="Unassembled WGS sequence"/>
</dbReference>
<evidence type="ECO:0000313" key="7">
    <source>
        <dbReference type="Proteomes" id="UP000028924"/>
    </source>
</evidence>
<keyword evidence="2" id="KW-0479">Metal-binding</keyword>